<sequence length="66" mass="7312">MPAVFAHYLESCPLNVELMSPFGYSTHSTSSHTFTRRNRFGGGGVNKNPKATQSLLKHSIIIYNSL</sequence>
<keyword evidence="2" id="KW-1185">Reference proteome</keyword>
<name>A0A0B7G4F8_THACB</name>
<evidence type="ECO:0000313" key="2">
    <source>
        <dbReference type="Proteomes" id="UP000059188"/>
    </source>
</evidence>
<proteinExistence type="predicted"/>
<accession>A0A0B7G4F8</accession>
<reference evidence="1 2" key="1">
    <citation type="submission" date="2014-11" db="EMBL/GenBank/DDBJ databases">
        <authorList>
            <person name="Wibberg Daniel"/>
        </authorList>
    </citation>
    <scope>NUCLEOTIDE SEQUENCE [LARGE SCALE GENOMIC DNA]</scope>
    <source>
        <strain evidence="1">Rhizoctonia solani AG1-IB 7/3/14</strain>
    </source>
</reference>
<organism evidence="1 2">
    <name type="scientific">Thanatephorus cucumeris (strain AG1-IB / isolate 7/3/14)</name>
    <name type="common">Lettuce bottom rot fungus</name>
    <name type="synonym">Rhizoctonia solani</name>
    <dbReference type="NCBI Taxonomy" id="1108050"/>
    <lineage>
        <taxon>Eukaryota</taxon>
        <taxon>Fungi</taxon>
        <taxon>Dikarya</taxon>
        <taxon>Basidiomycota</taxon>
        <taxon>Agaricomycotina</taxon>
        <taxon>Agaricomycetes</taxon>
        <taxon>Cantharellales</taxon>
        <taxon>Ceratobasidiaceae</taxon>
        <taxon>Rhizoctonia</taxon>
        <taxon>Rhizoctonia solani AG-1</taxon>
    </lineage>
</organism>
<evidence type="ECO:0000313" key="1">
    <source>
        <dbReference type="EMBL" id="CEL63388.1"/>
    </source>
</evidence>
<dbReference type="EMBL" id="LN679179">
    <property type="protein sequence ID" value="CEL63388.1"/>
    <property type="molecule type" value="Genomic_DNA"/>
</dbReference>
<dbReference type="AlphaFoldDB" id="A0A0B7G4F8"/>
<protein>
    <submittedName>
        <fullName evidence="1">Uncharacterized protein</fullName>
    </submittedName>
</protein>
<gene>
    <name evidence="1" type="ORF">RSOLAG1IB_10724</name>
</gene>
<dbReference type="Proteomes" id="UP000059188">
    <property type="component" value="Unassembled WGS sequence"/>
</dbReference>